<comment type="caution">
    <text evidence="2">The sequence shown here is derived from an EMBL/GenBank/DDBJ whole genome shotgun (WGS) entry which is preliminary data.</text>
</comment>
<keyword evidence="1" id="KW-0472">Membrane</keyword>
<dbReference type="OrthoDB" id="10560010at2759"/>
<accession>A0A9N9PLU0</accession>
<name>A0A9N9PLU0_9GLOM</name>
<protein>
    <submittedName>
        <fullName evidence="2">16157_t:CDS:1</fullName>
    </submittedName>
</protein>
<feature type="non-terminal residue" evidence="2">
    <location>
        <position position="59"/>
    </location>
</feature>
<reference evidence="2" key="1">
    <citation type="submission" date="2021-06" db="EMBL/GenBank/DDBJ databases">
        <authorList>
            <person name="Kallberg Y."/>
            <person name="Tangrot J."/>
            <person name="Rosling A."/>
        </authorList>
    </citation>
    <scope>NUCLEOTIDE SEQUENCE</scope>
    <source>
        <strain evidence="2">FL966</strain>
    </source>
</reference>
<dbReference type="Proteomes" id="UP000789759">
    <property type="component" value="Unassembled WGS sequence"/>
</dbReference>
<feature type="transmembrane region" description="Helical" evidence="1">
    <location>
        <begin position="21"/>
        <end position="39"/>
    </location>
</feature>
<organism evidence="2 3">
    <name type="scientific">Cetraspora pellucida</name>
    <dbReference type="NCBI Taxonomy" id="1433469"/>
    <lineage>
        <taxon>Eukaryota</taxon>
        <taxon>Fungi</taxon>
        <taxon>Fungi incertae sedis</taxon>
        <taxon>Mucoromycota</taxon>
        <taxon>Glomeromycotina</taxon>
        <taxon>Glomeromycetes</taxon>
        <taxon>Diversisporales</taxon>
        <taxon>Gigasporaceae</taxon>
        <taxon>Cetraspora</taxon>
    </lineage>
</organism>
<sequence>MEKEKAFEHILKSAEVLSSGLFIGVFSRPLAIGFIGAFFGGLSSRVLADAFCKNATLTT</sequence>
<evidence type="ECO:0000313" key="3">
    <source>
        <dbReference type="Proteomes" id="UP000789759"/>
    </source>
</evidence>
<dbReference type="AlphaFoldDB" id="A0A9N9PLU0"/>
<keyword evidence="1" id="KW-0812">Transmembrane</keyword>
<proteinExistence type="predicted"/>
<keyword evidence="1" id="KW-1133">Transmembrane helix</keyword>
<evidence type="ECO:0000256" key="1">
    <source>
        <dbReference type="SAM" id="Phobius"/>
    </source>
</evidence>
<keyword evidence="3" id="KW-1185">Reference proteome</keyword>
<evidence type="ECO:0000313" key="2">
    <source>
        <dbReference type="EMBL" id="CAG8829588.1"/>
    </source>
</evidence>
<dbReference type="EMBL" id="CAJVQA010062484">
    <property type="protein sequence ID" value="CAG8829588.1"/>
    <property type="molecule type" value="Genomic_DNA"/>
</dbReference>
<gene>
    <name evidence="2" type="ORF">CPELLU_LOCUS20509</name>
</gene>